<dbReference type="RefSeq" id="WP_129227623.1">
    <property type="nucleotide sequence ID" value="NZ_QYBB01000015.1"/>
</dbReference>
<proteinExistence type="predicted"/>
<organism evidence="2 3">
    <name type="scientific">Lichenibacterium minor</name>
    <dbReference type="NCBI Taxonomy" id="2316528"/>
    <lineage>
        <taxon>Bacteria</taxon>
        <taxon>Pseudomonadati</taxon>
        <taxon>Pseudomonadota</taxon>
        <taxon>Alphaproteobacteria</taxon>
        <taxon>Hyphomicrobiales</taxon>
        <taxon>Lichenihabitantaceae</taxon>
        <taxon>Lichenibacterium</taxon>
    </lineage>
</organism>
<evidence type="ECO:0000313" key="3">
    <source>
        <dbReference type="Proteomes" id="UP000290759"/>
    </source>
</evidence>
<evidence type="ECO:0000256" key="1">
    <source>
        <dbReference type="SAM" id="SignalP"/>
    </source>
</evidence>
<reference evidence="2 3" key="2">
    <citation type="submission" date="2019-02" db="EMBL/GenBank/DDBJ databases">
        <title>'Lichenibacterium ramalinii' gen. nov. sp. nov., 'Lichenibacterium minor' gen. nov. sp. nov.</title>
        <authorList>
            <person name="Pankratov T."/>
        </authorList>
    </citation>
    <scope>NUCLEOTIDE SEQUENCE [LARGE SCALE GENOMIC DNA]</scope>
    <source>
        <strain evidence="2 3">RmlP026</strain>
    </source>
</reference>
<dbReference type="EMBL" id="QYBB01000015">
    <property type="protein sequence ID" value="RYC31340.1"/>
    <property type="molecule type" value="Genomic_DNA"/>
</dbReference>
<name>A0A4Q2U4Y4_9HYPH</name>
<gene>
    <name evidence="2" type="ORF">D3273_14595</name>
</gene>
<feature type="chain" id="PRO_5020749224" evidence="1">
    <location>
        <begin position="20"/>
        <end position="83"/>
    </location>
</feature>
<evidence type="ECO:0000313" key="2">
    <source>
        <dbReference type="EMBL" id="RYC31340.1"/>
    </source>
</evidence>
<reference evidence="2 3" key="1">
    <citation type="submission" date="2018-12" db="EMBL/GenBank/DDBJ databases">
        <authorList>
            <person name="Grouzdev D.S."/>
            <person name="Krutkina M.S."/>
        </authorList>
    </citation>
    <scope>NUCLEOTIDE SEQUENCE [LARGE SCALE GENOMIC DNA]</scope>
    <source>
        <strain evidence="2 3">RmlP026</strain>
    </source>
</reference>
<keyword evidence="1" id="KW-0732">Signal</keyword>
<feature type="signal peptide" evidence="1">
    <location>
        <begin position="1"/>
        <end position="19"/>
    </location>
</feature>
<dbReference type="OrthoDB" id="8163842at2"/>
<dbReference type="Proteomes" id="UP000290759">
    <property type="component" value="Unassembled WGS sequence"/>
</dbReference>
<protein>
    <submittedName>
        <fullName evidence="2">Uncharacterized protein</fullName>
    </submittedName>
</protein>
<keyword evidence="3" id="KW-1185">Reference proteome</keyword>
<dbReference type="AlphaFoldDB" id="A0A4Q2U4Y4"/>
<accession>A0A4Q2U4Y4</accession>
<sequence length="83" mass="8430">MKLSMTAAAGLLLCGAAAAAEPYPSLLAPADPARGATRLRYAPVTAGFRRFGVVGPRDWVALNREVGPKAALGAAPAAQEGVR</sequence>
<comment type="caution">
    <text evidence="2">The sequence shown here is derived from an EMBL/GenBank/DDBJ whole genome shotgun (WGS) entry which is preliminary data.</text>
</comment>